<accession>A0A3B4FUI6</accession>
<protein>
    <recommendedName>
        <fullName evidence="1">Reverse transcriptase domain-containing protein</fullName>
    </recommendedName>
</protein>
<feature type="domain" description="Reverse transcriptase" evidence="1">
    <location>
        <begin position="94"/>
        <end position="362"/>
    </location>
</feature>
<dbReference type="Ensembl" id="ENSPNYT00000013765.1">
    <property type="protein sequence ID" value="ENSPNYP00000013434.1"/>
    <property type="gene ID" value="ENSPNYG00000010168.1"/>
</dbReference>
<dbReference type="Pfam" id="PF00078">
    <property type="entry name" value="RVT_1"/>
    <property type="match status" value="1"/>
</dbReference>
<reference evidence="2" key="1">
    <citation type="submission" date="2023-09" db="UniProtKB">
        <authorList>
            <consortium name="Ensembl"/>
        </authorList>
    </citation>
    <scope>IDENTIFICATION</scope>
</reference>
<dbReference type="PROSITE" id="PS50878">
    <property type="entry name" value="RT_POL"/>
    <property type="match status" value="1"/>
</dbReference>
<dbReference type="SUPFAM" id="SSF56672">
    <property type="entry name" value="DNA/RNA polymerases"/>
    <property type="match status" value="1"/>
</dbReference>
<dbReference type="CDD" id="cd01650">
    <property type="entry name" value="RT_nLTR_like"/>
    <property type="match status" value="1"/>
</dbReference>
<evidence type="ECO:0000259" key="1">
    <source>
        <dbReference type="PROSITE" id="PS50878"/>
    </source>
</evidence>
<name>A0A3B4FUI6_9CICH</name>
<sequence length="564" mass="65406">MSDVVNDFNKFFVSVGPDLAETIPDMTDSVEKETRLIDRNPHSMFLTAVEEKEIIDIVGKLQTKNSTDSDDIDMEIVKKVIEGISKPLTHICNLSIQTGTFPTQMKIAKVTPLFKNGDKHQFTNYRPVSLLSQFSKILEKVFINRLDKFIDKHKIITDSQYGFRSNRSTSLALIELIENITNNIDKRQCIASIFIDLKKAFDTINHEILLDKLEYYGIRGVVLEWVKSYLRDRKQFVKIGEHQSECMDIVCGVPQGSVLGPKLFILYINDICRTSDILQFILFADDTNIFCAGENLQQLLEIVTQEMIKLKTWFDRNKLSLNLEKTTFMLFGNYKKDAEAKLLVNNVELEQVSDTKFLGVIIDNKICWKPHIKYVQAKLSRSVSILSKVKYFLPSKSLRVLYCSLILPYLEYCAEIWGNTYKTSLQPICKIQKKAIRIISKAGYRDHTNTMFLKLKILKFMDLIKYKTAKIMYKARYNMLPRNIQRMFYDREGDYELRGKLNLKILKARSNVKTFCVTIYGVKLWNSFTAELQQCSGIGKFIKTLRKLLLKGYDIEKDNHPLYV</sequence>
<dbReference type="STRING" id="303518.ENSPNYP00000013434"/>
<dbReference type="InterPro" id="IPR000477">
    <property type="entry name" value="RT_dom"/>
</dbReference>
<dbReference type="GeneTree" id="ENSGT01060000248530"/>
<evidence type="ECO:0000313" key="2">
    <source>
        <dbReference type="Ensembl" id="ENSPNYP00000013434.1"/>
    </source>
</evidence>
<proteinExistence type="predicted"/>
<organism evidence="2">
    <name type="scientific">Pundamilia nyererei</name>
    <dbReference type="NCBI Taxonomy" id="303518"/>
    <lineage>
        <taxon>Eukaryota</taxon>
        <taxon>Metazoa</taxon>
        <taxon>Chordata</taxon>
        <taxon>Craniata</taxon>
        <taxon>Vertebrata</taxon>
        <taxon>Euteleostomi</taxon>
        <taxon>Actinopterygii</taxon>
        <taxon>Neopterygii</taxon>
        <taxon>Teleostei</taxon>
        <taxon>Neoteleostei</taxon>
        <taxon>Acanthomorphata</taxon>
        <taxon>Ovalentaria</taxon>
        <taxon>Cichlomorphae</taxon>
        <taxon>Cichliformes</taxon>
        <taxon>Cichlidae</taxon>
        <taxon>African cichlids</taxon>
        <taxon>Pseudocrenilabrinae</taxon>
        <taxon>Haplochromini</taxon>
        <taxon>Pundamilia</taxon>
    </lineage>
</organism>
<dbReference type="PANTHER" id="PTHR33332">
    <property type="entry name" value="REVERSE TRANSCRIPTASE DOMAIN-CONTAINING PROTEIN"/>
    <property type="match status" value="1"/>
</dbReference>
<dbReference type="AlphaFoldDB" id="A0A3B4FUI6"/>
<dbReference type="InterPro" id="IPR043502">
    <property type="entry name" value="DNA/RNA_pol_sf"/>
</dbReference>